<sequence>MMDVRQRRQFADDNNGFMSLNASQSNKDRVSSSSPLSSLSSRTITEKKIPGSIAWSVLFVYHLVLFLFIVNKRAWFPPVKKTTPDGPGVFNDVFEEETARKHLDALVSFGQRTVGSYANEKLAKDYILGELYKIQKNTVSTAHILQVDEHNVSGQFSMKLKSDFLSVYRNLKNLVAKLDPVSKFEDATENSVLVNCHYDSVAGSPGAGDDASSCSLMLEVLRAFSQRRTPLRHSIIFLFNSAEENMLQASHGFITQHPWAKSVKAFVNLDAAGAGGWEIVFQAGPQHPWLIQTYAQSVSYPFASILGQEIFQGGLVPSDTDYQIFHRYGQIPGLDIAYVSNGYVYHTRNDRPEYIEQGCFQRGGDNLKSLLEAIASTPKLTNPGADRHGDMVFFDIVGIVMIAYPKRMATILNMVIIIFGLFGIIKRRMGSGHSQLGISNGTYLRHLLQAILGLFIMWIFLVLTILTSAFLLVQVGRPMSWFNHSINVFWLFVAPAVAAAITGLMLLQKSVHRNVSASSLESLYYDANIIIWSVFLAFLTYYNIGSAFLLTMWLWSMFFVRDCLVPMLDLQFRDNPIRLLILHLGAICLPTIMTLYLSHLSLLFFLPIMGRVGSFIIPDIAVGAMVALPIIFITGFSANIIMFSSGKRKALLALSAIIIIGTSSVLFTDYGFPYSTDDSKPAYQRVFLKHIRRQFHDQDGNITKADNGLWFITLDYSGLKGIQKEMPDYLKDIQPMKCEGPYCGWPYLYPFIWIIDYRTTAYVPVDAEVRAPSVQVNLVSKRMSAIREVELTFEVTGPDHIIAFVSPHADSPLVRWSLSDDPPRLAKLPSDIDQDVYFIYYSHAEKPTTPWTFSLTFSVPQDWKIDKAVTDIAFAGHYMHGGLKESAELSAAEKRLPKWVTPVTWTAVYDSWIF</sequence>
<evidence type="ECO:0000256" key="6">
    <source>
        <dbReference type="ARBA" id="ARBA00022723"/>
    </source>
</evidence>
<dbReference type="Proteomes" id="UP000597762">
    <property type="component" value="Unassembled WGS sequence"/>
</dbReference>
<feature type="compositionally biased region" description="Polar residues" evidence="14">
    <location>
        <begin position="16"/>
        <end position="25"/>
    </location>
</feature>
<evidence type="ECO:0000256" key="15">
    <source>
        <dbReference type="SAM" id="Phobius"/>
    </source>
</evidence>
<keyword evidence="20" id="KW-1185">Reference proteome</keyword>
<feature type="domain" description="Peptidase M28" evidence="16">
    <location>
        <begin position="173"/>
        <end position="368"/>
    </location>
</feature>
<dbReference type="InterPro" id="IPR048024">
    <property type="entry name" value="Fxna-like_M28_dom"/>
</dbReference>
<evidence type="ECO:0000256" key="13">
    <source>
        <dbReference type="ARBA" id="ARBA00023180"/>
    </source>
</evidence>
<dbReference type="Gene3D" id="3.40.630.10">
    <property type="entry name" value="Zn peptidases"/>
    <property type="match status" value="1"/>
</dbReference>
<evidence type="ECO:0000256" key="10">
    <source>
        <dbReference type="ARBA" id="ARBA00022989"/>
    </source>
</evidence>
<evidence type="ECO:0000259" key="18">
    <source>
        <dbReference type="Pfam" id="PF22249"/>
    </source>
</evidence>
<dbReference type="GO" id="GO:0005789">
    <property type="term" value="C:endoplasmic reticulum membrane"/>
    <property type="evidence" value="ECO:0007669"/>
    <property type="project" value="UniProtKB-SubCell"/>
</dbReference>
<feature type="transmembrane region" description="Helical" evidence="15">
    <location>
        <begin position="408"/>
        <end position="425"/>
    </location>
</feature>
<evidence type="ECO:0000256" key="3">
    <source>
        <dbReference type="ARBA" id="ARBA00010918"/>
    </source>
</evidence>
<feature type="transmembrane region" description="Helical" evidence="15">
    <location>
        <begin position="620"/>
        <end position="643"/>
    </location>
</feature>
<feature type="transmembrane region" description="Helical" evidence="15">
    <location>
        <begin position="580"/>
        <end position="608"/>
    </location>
</feature>
<keyword evidence="5 15" id="KW-0812">Transmembrane</keyword>
<keyword evidence="13" id="KW-0325">Glycoprotein</keyword>
<evidence type="ECO:0000256" key="9">
    <source>
        <dbReference type="ARBA" id="ARBA00022833"/>
    </source>
</evidence>
<dbReference type="SUPFAM" id="SSF53187">
    <property type="entry name" value="Zn-dependent exopeptidases"/>
    <property type="match status" value="1"/>
</dbReference>
<reference evidence="19" key="1">
    <citation type="submission" date="2021-01" db="EMBL/GenBank/DDBJ databases">
        <authorList>
            <person name="Li R."/>
            <person name="Bekaert M."/>
        </authorList>
    </citation>
    <scope>NUCLEOTIDE SEQUENCE</scope>
    <source>
        <strain evidence="19">Farmed</strain>
    </source>
</reference>
<dbReference type="GO" id="GO:0006508">
    <property type="term" value="P:proteolysis"/>
    <property type="evidence" value="ECO:0007669"/>
    <property type="project" value="UniProtKB-KW"/>
</dbReference>
<comment type="caution">
    <text evidence="19">The sequence shown here is derived from an EMBL/GenBank/DDBJ whole genome shotgun (WGS) entry which is preliminary data.</text>
</comment>
<feature type="transmembrane region" description="Helical" evidence="15">
    <location>
        <begin position="523"/>
        <end position="542"/>
    </location>
</feature>
<feature type="region of interest" description="Disordered" evidence="14">
    <location>
        <begin position="15"/>
        <end position="38"/>
    </location>
</feature>
<keyword evidence="4" id="KW-0645">Protease</keyword>
<keyword evidence="11" id="KW-0482">Metalloprotease</keyword>
<dbReference type="EMBL" id="CAHIKZ030001105">
    <property type="protein sequence ID" value="CAE1252647.1"/>
    <property type="molecule type" value="Genomic_DNA"/>
</dbReference>
<dbReference type="GO" id="GO:0046872">
    <property type="term" value="F:metal ion binding"/>
    <property type="evidence" value="ECO:0007669"/>
    <property type="project" value="UniProtKB-KW"/>
</dbReference>
<gene>
    <name evidence="19" type="ORF">SPHA_28068</name>
</gene>
<proteinExistence type="inferred from homology"/>
<dbReference type="CDD" id="cd03875">
    <property type="entry name" value="M28_Fxna_like"/>
    <property type="match status" value="1"/>
</dbReference>
<evidence type="ECO:0000256" key="4">
    <source>
        <dbReference type="ARBA" id="ARBA00022670"/>
    </source>
</evidence>
<dbReference type="Pfam" id="PF04389">
    <property type="entry name" value="Peptidase_M28"/>
    <property type="match status" value="1"/>
</dbReference>
<dbReference type="AlphaFoldDB" id="A0A812C4C3"/>
<dbReference type="InterPro" id="IPR053974">
    <property type="entry name" value="ERMP1_1-A_TM"/>
</dbReference>
<keyword evidence="12 15" id="KW-0472">Membrane</keyword>
<evidence type="ECO:0000256" key="12">
    <source>
        <dbReference type="ARBA" id="ARBA00023136"/>
    </source>
</evidence>
<evidence type="ECO:0000259" key="16">
    <source>
        <dbReference type="Pfam" id="PF04389"/>
    </source>
</evidence>
<keyword evidence="10 15" id="KW-1133">Transmembrane helix</keyword>
<evidence type="ECO:0000256" key="8">
    <source>
        <dbReference type="ARBA" id="ARBA00022824"/>
    </source>
</evidence>
<evidence type="ECO:0000256" key="2">
    <source>
        <dbReference type="ARBA" id="ARBA00004477"/>
    </source>
</evidence>
<feature type="domain" description="Endoplasmic reticulum metallopeptidase 1/1-A TM" evidence="18">
    <location>
        <begin position="443"/>
        <end position="660"/>
    </location>
</feature>
<dbReference type="Pfam" id="PF22249">
    <property type="entry name" value="ERMP1-TM"/>
    <property type="match status" value="1"/>
</dbReference>
<dbReference type="GO" id="GO:0008235">
    <property type="term" value="F:metalloexopeptidase activity"/>
    <property type="evidence" value="ECO:0007669"/>
    <property type="project" value="InterPro"/>
</dbReference>
<dbReference type="InterPro" id="IPR053973">
    <property type="entry name" value="ERMP1-like_C"/>
</dbReference>
<feature type="domain" description="Endoplasmic reticulum metallopeptidase 1-like C-terminal" evidence="17">
    <location>
        <begin position="681"/>
        <end position="912"/>
    </location>
</feature>
<evidence type="ECO:0000313" key="19">
    <source>
        <dbReference type="EMBL" id="CAE1252647.1"/>
    </source>
</evidence>
<feature type="transmembrane region" description="Helical" evidence="15">
    <location>
        <begin position="650"/>
        <end position="672"/>
    </location>
</feature>
<dbReference type="Pfam" id="PF22248">
    <property type="entry name" value="ERMP1_C"/>
    <property type="match status" value="1"/>
</dbReference>
<dbReference type="InterPro" id="IPR045175">
    <property type="entry name" value="M28_fam"/>
</dbReference>
<dbReference type="PANTHER" id="PTHR12147:SF22">
    <property type="entry name" value="ENDOPLASMIC RETICULUM METALLOPEPTIDASE 1"/>
    <property type="match status" value="1"/>
</dbReference>
<comment type="subcellular location">
    <subcellularLocation>
        <location evidence="2">Endoplasmic reticulum membrane</location>
        <topology evidence="2">Multi-pass membrane protein</topology>
    </subcellularLocation>
</comment>
<name>A0A812C4C3_ACAPH</name>
<evidence type="ECO:0008006" key="21">
    <source>
        <dbReference type="Google" id="ProtNLM"/>
    </source>
</evidence>
<feature type="transmembrane region" description="Helical" evidence="15">
    <location>
        <begin position="52"/>
        <end position="70"/>
    </location>
</feature>
<organism evidence="19 20">
    <name type="scientific">Acanthosepion pharaonis</name>
    <name type="common">Pharaoh cuttlefish</name>
    <name type="synonym">Sepia pharaonis</name>
    <dbReference type="NCBI Taxonomy" id="158019"/>
    <lineage>
        <taxon>Eukaryota</taxon>
        <taxon>Metazoa</taxon>
        <taxon>Spiralia</taxon>
        <taxon>Lophotrochozoa</taxon>
        <taxon>Mollusca</taxon>
        <taxon>Cephalopoda</taxon>
        <taxon>Coleoidea</taxon>
        <taxon>Decapodiformes</taxon>
        <taxon>Sepiida</taxon>
        <taxon>Sepiina</taxon>
        <taxon>Sepiidae</taxon>
        <taxon>Acanthosepion</taxon>
    </lineage>
</organism>
<keyword evidence="6" id="KW-0479">Metal-binding</keyword>
<protein>
    <recommendedName>
        <fullName evidence="21">Peptidase M28 domain-containing protein</fullName>
    </recommendedName>
</protein>
<keyword evidence="8" id="KW-0256">Endoplasmic reticulum</keyword>
<evidence type="ECO:0000256" key="1">
    <source>
        <dbReference type="ARBA" id="ARBA00001947"/>
    </source>
</evidence>
<comment type="cofactor">
    <cofactor evidence="1">
        <name>Zn(2+)</name>
        <dbReference type="ChEBI" id="CHEBI:29105"/>
    </cofactor>
</comment>
<evidence type="ECO:0000259" key="17">
    <source>
        <dbReference type="Pfam" id="PF22248"/>
    </source>
</evidence>
<evidence type="ECO:0000256" key="14">
    <source>
        <dbReference type="SAM" id="MobiDB-lite"/>
    </source>
</evidence>
<feature type="transmembrane region" description="Helical" evidence="15">
    <location>
        <begin position="488"/>
        <end position="507"/>
    </location>
</feature>
<dbReference type="PANTHER" id="PTHR12147">
    <property type="entry name" value="METALLOPEPTIDASE M28 FAMILY MEMBER"/>
    <property type="match status" value="1"/>
</dbReference>
<accession>A0A812C4C3</accession>
<comment type="similarity">
    <text evidence="3">Belongs to the peptidase M28 family.</text>
</comment>
<evidence type="ECO:0000313" key="20">
    <source>
        <dbReference type="Proteomes" id="UP000597762"/>
    </source>
</evidence>
<evidence type="ECO:0000256" key="7">
    <source>
        <dbReference type="ARBA" id="ARBA00022801"/>
    </source>
</evidence>
<evidence type="ECO:0000256" key="11">
    <source>
        <dbReference type="ARBA" id="ARBA00023049"/>
    </source>
</evidence>
<evidence type="ECO:0000256" key="5">
    <source>
        <dbReference type="ARBA" id="ARBA00022692"/>
    </source>
</evidence>
<keyword evidence="9" id="KW-0862">Zinc</keyword>
<feature type="transmembrane region" description="Helical" evidence="15">
    <location>
        <begin position="446"/>
        <end position="473"/>
    </location>
</feature>
<dbReference type="InterPro" id="IPR007484">
    <property type="entry name" value="Peptidase_M28"/>
</dbReference>
<dbReference type="OrthoDB" id="76293at2759"/>
<dbReference type="FunFam" id="3.40.630.10:FF:000008">
    <property type="entry name" value="Endoplasmic reticulum metallopeptidase 1"/>
    <property type="match status" value="1"/>
</dbReference>
<keyword evidence="7" id="KW-0378">Hydrolase</keyword>